<accession>A0ABT7XTC8</accession>
<dbReference type="EMBL" id="JAUEDK010000051">
    <property type="protein sequence ID" value="MDN0077057.1"/>
    <property type="molecule type" value="Genomic_DNA"/>
</dbReference>
<evidence type="ECO:0000313" key="1">
    <source>
        <dbReference type="EMBL" id="MDN0077057.1"/>
    </source>
</evidence>
<comment type="caution">
    <text evidence="1">The sequence shown here is derived from an EMBL/GenBank/DDBJ whole genome shotgun (WGS) entry which is preliminary data.</text>
</comment>
<name>A0ABT7XTC8_9NEIS</name>
<dbReference type="Proteomes" id="UP001168540">
    <property type="component" value="Unassembled WGS sequence"/>
</dbReference>
<dbReference type="RefSeq" id="WP_289831682.1">
    <property type="nucleotide sequence ID" value="NZ_JAUEDK010000051.1"/>
</dbReference>
<protein>
    <submittedName>
        <fullName evidence="1">Uncharacterized protein</fullName>
    </submittedName>
</protein>
<keyword evidence="2" id="KW-1185">Reference proteome</keyword>
<proteinExistence type="predicted"/>
<evidence type="ECO:0000313" key="2">
    <source>
        <dbReference type="Proteomes" id="UP001168540"/>
    </source>
</evidence>
<reference evidence="1" key="1">
    <citation type="submission" date="2023-06" db="EMBL/GenBank/DDBJ databases">
        <authorList>
            <person name="Zhang S."/>
        </authorList>
    </citation>
    <scope>NUCLEOTIDE SEQUENCE</scope>
    <source>
        <strain evidence="1">SG2303</strain>
    </source>
</reference>
<gene>
    <name evidence="1" type="ORF">QU481_19620</name>
</gene>
<organism evidence="1 2">
    <name type="scientific">Crenobacter oryzisoli</name>
    <dbReference type="NCBI Taxonomy" id="3056844"/>
    <lineage>
        <taxon>Bacteria</taxon>
        <taxon>Pseudomonadati</taxon>
        <taxon>Pseudomonadota</taxon>
        <taxon>Betaproteobacteria</taxon>
        <taxon>Neisseriales</taxon>
        <taxon>Neisseriaceae</taxon>
        <taxon>Crenobacter</taxon>
    </lineage>
</organism>
<sequence length="119" mass="13006">MLYYQGEREVLRSSRLGWHLEPRALRSGELAWRLDSSGQQGRPTPDRHGVRIEQRVLELLAVVVAEAVPAWRDAGLGGRLALQLGSWAGQRSQLSGNCSWTGIVPAPMSARCGRSDATG</sequence>